<evidence type="ECO:0000313" key="1">
    <source>
        <dbReference type="EMBL" id="MFG3816749.1"/>
    </source>
</evidence>
<name>A0ABW7C6B4_9CYAN</name>
<organism evidence="1 2">
    <name type="scientific">Limnothrix redekei LRLZ20PSL1</name>
    <dbReference type="NCBI Taxonomy" id="3112953"/>
    <lineage>
        <taxon>Bacteria</taxon>
        <taxon>Bacillati</taxon>
        <taxon>Cyanobacteriota</taxon>
        <taxon>Cyanophyceae</taxon>
        <taxon>Pseudanabaenales</taxon>
        <taxon>Pseudanabaenaceae</taxon>
        <taxon>Limnothrix</taxon>
    </lineage>
</organism>
<gene>
    <name evidence="1" type="ORF">VPK24_03800</name>
</gene>
<proteinExistence type="predicted"/>
<dbReference type="EMBL" id="JAZAQF010000021">
    <property type="protein sequence ID" value="MFG3816749.1"/>
    <property type="molecule type" value="Genomic_DNA"/>
</dbReference>
<evidence type="ECO:0000313" key="2">
    <source>
        <dbReference type="Proteomes" id="UP001604335"/>
    </source>
</evidence>
<sequence length="64" mass="7130">MPEVWIYADGVLKTFVLDAGQYQPRDRGLLFPDLDLPAIVAAQLAKAQAIGSARTIREFRQSLQ</sequence>
<dbReference type="RefSeq" id="WP_393010825.1">
    <property type="nucleotide sequence ID" value="NZ_JAZAQF010000021.1"/>
</dbReference>
<comment type="caution">
    <text evidence="1">The sequence shown here is derived from an EMBL/GenBank/DDBJ whole genome shotgun (WGS) entry which is preliminary data.</text>
</comment>
<keyword evidence="2" id="KW-1185">Reference proteome</keyword>
<protein>
    <submittedName>
        <fullName evidence="1">Uncharacterized protein</fullName>
    </submittedName>
</protein>
<accession>A0ABW7C6B4</accession>
<reference evidence="2" key="1">
    <citation type="journal article" date="2024" name="Algal Res.">
        <title>Biochemical, toxicological and genomic investigation of a high-biomass producing Limnothrix strain isolated from Italian shallow drinking water reservoir.</title>
        <authorList>
            <person name="Simonazzi M."/>
            <person name="Shishido T.K."/>
            <person name="Delbaje E."/>
            <person name="Wahlsten M."/>
            <person name="Fewer D.P."/>
            <person name="Sivonen K."/>
            <person name="Pezzolesi L."/>
            <person name="Pistocchi R."/>
        </authorList>
    </citation>
    <scope>NUCLEOTIDE SEQUENCE [LARGE SCALE GENOMIC DNA]</scope>
    <source>
        <strain evidence="2">LRLZ20PSL1</strain>
    </source>
</reference>
<dbReference type="Proteomes" id="UP001604335">
    <property type="component" value="Unassembled WGS sequence"/>
</dbReference>